<sequence>MVTVSALGSSLLEVLAAEERKRILSLCQKISLRPGEAVATDTVGPIVYLVEAGAFIERIYYGARAVPIVHVTGPGDLLQANRLFVSSSLYRTELRAIHIENNSLLAWPAADFLAALRTTPEGLLYLCSWSNQQIQTSRVQLYETVAHSAYYRLVNLLASLANRYGYRNSNGSTVLLPLKLTVKDISECINVSRETGSSLFNKLRRRGVVGAGKFIKVELSKLSEYAATLE</sequence>
<gene>
    <name evidence="5" type="ordered locus">gll3293</name>
</gene>
<dbReference type="InterPro" id="IPR018490">
    <property type="entry name" value="cNMP-bd_dom_sf"/>
</dbReference>
<dbReference type="RefSeq" id="WP_011143283.1">
    <property type="nucleotide sequence ID" value="NC_005125.1"/>
</dbReference>
<evidence type="ECO:0000256" key="1">
    <source>
        <dbReference type="ARBA" id="ARBA00023015"/>
    </source>
</evidence>
<dbReference type="Gene3D" id="2.60.120.10">
    <property type="entry name" value="Jelly Rolls"/>
    <property type="match status" value="1"/>
</dbReference>
<dbReference type="Pfam" id="PF13545">
    <property type="entry name" value="HTH_Crp_2"/>
    <property type="match status" value="1"/>
</dbReference>
<dbReference type="PANTHER" id="PTHR24567:SF74">
    <property type="entry name" value="HTH-TYPE TRANSCRIPTIONAL REGULATOR ARCR"/>
    <property type="match status" value="1"/>
</dbReference>
<dbReference type="HOGENOM" id="CLU_1203454_0_0_3"/>
<accession>Q7NG80</accession>
<dbReference type="InterPro" id="IPR012318">
    <property type="entry name" value="HTH_CRP"/>
</dbReference>
<evidence type="ECO:0000256" key="2">
    <source>
        <dbReference type="ARBA" id="ARBA00023125"/>
    </source>
</evidence>
<dbReference type="GO" id="GO:0003700">
    <property type="term" value="F:DNA-binding transcription factor activity"/>
    <property type="evidence" value="ECO:0000318"/>
    <property type="project" value="GO_Central"/>
</dbReference>
<dbReference type="AlphaFoldDB" id="Q7NG80"/>
<dbReference type="Gene3D" id="1.10.10.10">
    <property type="entry name" value="Winged helix-like DNA-binding domain superfamily/Winged helix DNA-binding domain"/>
    <property type="match status" value="1"/>
</dbReference>
<dbReference type="SUPFAM" id="SSF51206">
    <property type="entry name" value="cAMP-binding domain-like"/>
    <property type="match status" value="1"/>
</dbReference>
<dbReference type="eggNOG" id="COG0664">
    <property type="taxonomic scope" value="Bacteria"/>
</dbReference>
<dbReference type="STRING" id="251221.gene:10760803"/>
<dbReference type="KEGG" id="gvi:gll3293"/>
<protein>
    <submittedName>
        <fullName evidence="5">Gll3293 protein</fullName>
    </submittedName>
</protein>
<dbReference type="GO" id="GO:0005829">
    <property type="term" value="C:cytosol"/>
    <property type="evidence" value="ECO:0000318"/>
    <property type="project" value="GO_Central"/>
</dbReference>
<dbReference type="OrthoDB" id="9798104at2"/>
<proteinExistence type="predicted"/>
<keyword evidence="3" id="KW-0804">Transcription</keyword>
<evidence type="ECO:0000259" key="4">
    <source>
        <dbReference type="PROSITE" id="PS51063"/>
    </source>
</evidence>
<keyword evidence="2" id="KW-0238">DNA-binding</keyword>
<dbReference type="Proteomes" id="UP000000557">
    <property type="component" value="Chromosome"/>
</dbReference>
<dbReference type="EnsemblBacteria" id="BAC91234">
    <property type="protein sequence ID" value="BAC91234"/>
    <property type="gene ID" value="BAC91234"/>
</dbReference>
<evidence type="ECO:0000256" key="3">
    <source>
        <dbReference type="ARBA" id="ARBA00023163"/>
    </source>
</evidence>
<dbReference type="EMBL" id="BA000045">
    <property type="protein sequence ID" value="BAC91234.1"/>
    <property type="molecule type" value="Genomic_DNA"/>
</dbReference>
<dbReference type="InParanoid" id="Q7NG80"/>
<evidence type="ECO:0000313" key="6">
    <source>
        <dbReference type="Proteomes" id="UP000000557"/>
    </source>
</evidence>
<reference evidence="5 6" key="2">
    <citation type="journal article" date="2003" name="DNA Res.">
        <title>Complete genome structure of Gloeobacter violaceus PCC 7421, a cyanobacterium that lacks thylakoids (supplement).</title>
        <authorList>
            <person name="Nakamura Y."/>
            <person name="Kaneko T."/>
            <person name="Sato S."/>
            <person name="Mimuro M."/>
            <person name="Miyashita H."/>
            <person name="Tsuchiya T."/>
            <person name="Sasamoto S."/>
            <person name="Watanabe A."/>
            <person name="Kawashima K."/>
            <person name="Kishida Y."/>
            <person name="Kiyokawa C."/>
            <person name="Kohara M."/>
            <person name="Matsumoto M."/>
            <person name="Matsuno A."/>
            <person name="Nakazaki N."/>
            <person name="Shimpo S."/>
            <person name="Takeuchi C."/>
            <person name="Yamada M."/>
            <person name="Tabata S."/>
        </authorList>
    </citation>
    <scope>NUCLEOTIDE SEQUENCE [LARGE SCALE GENOMIC DNA]</scope>
    <source>
        <strain evidence="6">ATCC 29082 / PCC 7421</strain>
    </source>
</reference>
<dbReference type="PROSITE" id="PS51063">
    <property type="entry name" value="HTH_CRP_2"/>
    <property type="match status" value="1"/>
</dbReference>
<dbReference type="InterPro" id="IPR050397">
    <property type="entry name" value="Env_Response_Regulators"/>
</dbReference>
<keyword evidence="1" id="KW-0805">Transcription regulation</keyword>
<name>Q7NG80_GLOVI</name>
<dbReference type="SUPFAM" id="SSF46785">
    <property type="entry name" value="Winged helix' DNA-binding domain"/>
    <property type="match status" value="1"/>
</dbReference>
<dbReference type="InterPro" id="IPR036388">
    <property type="entry name" value="WH-like_DNA-bd_sf"/>
</dbReference>
<dbReference type="PANTHER" id="PTHR24567">
    <property type="entry name" value="CRP FAMILY TRANSCRIPTIONAL REGULATORY PROTEIN"/>
    <property type="match status" value="1"/>
</dbReference>
<organism evidence="5 6">
    <name type="scientific">Gloeobacter violaceus (strain ATCC 29082 / PCC 7421)</name>
    <dbReference type="NCBI Taxonomy" id="251221"/>
    <lineage>
        <taxon>Bacteria</taxon>
        <taxon>Bacillati</taxon>
        <taxon>Cyanobacteriota</taxon>
        <taxon>Cyanophyceae</taxon>
        <taxon>Gloeobacterales</taxon>
        <taxon>Gloeobacteraceae</taxon>
        <taxon>Gloeobacter</taxon>
    </lineage>
</organism>
<keyword evidence="6" id="KW-1185">Reference proteome</keyword>
<dbReference type="InterPro" id="IPR036390">
    <property type="entry name" value="WH_DNA-bd_sf"/>
</dbReference>
<feature type="domain" description="HTH crp-type" evidence="4">
    <location>
        <begin position="147"/>
        <end position="223"/>
    </location>
</feature>
<dbReference type="GO" id="GO:0003677">
    <property type="term" value="F:DNA binding"/>
    <property type="evidence" value="ECO:0007669"/>
    <property type="project" value="UniProtKB-KW"/>
</dbReference>
<dbReference type="InterPro" id="IPR014710">
    <property type="entry name" value="RmlC-like_jellyroll"/>
</dbReference>
<reference evidence="5 6" key="1">
    <citation type="journal article" date="2003" name="DNA Res.">
        <title>Complete genome structure of Gloeobacter violaceus PCC 7421, a cyanobacterium that lacks thylakoids.</title>
        <authorList>
            <person name="Nakamura Y."/>
            <person name="Kaneko T."/>
            <person name="Sato S."/>
            <person name="Mimuro M."/>
            <person name="Miyashita H."/>
            <person name="Tsuchiya T."/>
            <person name="Sasamoto S."/>
            <person name="Watanabe A."/>
            <person name="Kawashima K."/>
            <person name="Kishida Y."/>
            <person name="Kiyokawa C."/>
            <person name="Kohara M."/>
            <person name="Matsumoto M."/>
            <person name="Matsuno A."/>
            <person name="Nakazaki N."/>
            <person name="Shimpo S."/>
            <person name="Takeuchi C."/>
            <person name="Yamada M."/>
            <person name="Tabata S."/>
        </authorList>
    </citation>
    <scope>NUCLEOTIDE SEQUENCE [LARGE SCALE GENOMIC DNA]</scope>
    <source>
        <strain evidence="6">ATCC 29082 / PCC 7421</strain>
    </source>
</reference>
<evidence type="ECO:0000313" key="5">
    <source>
        <dbReference type="EMBL" id="BAC91234.1"/>
    </source>
</evidence>